<feature type="chain" id="PRO_5003194196" description="DUF3798 domain-containing protein" evidence="1">
    <location>
        <begin position="21"/>
        <end position="414"/>
    </location>
</feature>
<dbReference type="AlphaFoldDB" id="E5BHI0"/>
<dbReference type="PROSITE" id="PS51257">
    <property type="entry name" value="PROKAR_LIPOPROTEIN"/>
    <property type="match status" value="1"/>
</dbReference>
<organism evidence="2 3">
    <name type="scientific">Fusobacterium gonidiaformans 3-1-5R</name>
    <dbReference type="NCBI Taxonomy" id="469605"/>
    <lineage>
        <taxon>Bacteria</taxon>
        <taxon>Fusobacteriati</taxon>
        <taxon>Fusobacteriota</taxon>
        <taxon>Fusobacteriia</taxon>
        <taxon>Fusobacteriales</taxon>
        <taxon>Fusobacteriaceae</taxon>
        <taxon>Fusobacterium</taxon>
    </lineage>
</organism>
<dbReference type="Gene3D" id="3.40.50.11400">
    <property type="match status" value="1"/>
</dbReference>
<evidence type="ECO:0008006" key="4">
    <source>
        <dbReference type="Google" id="ProtNLM"/>
    </source>
</evidence>
<name>E5BHI0_9FUSO</name>
<dbReference type="EMBL" id="GG657973">
    <property type="protein sequence ID" value="EFS21953.1"/>
    <property type="molecule type" value="Genomic_DNA"/>
</dbReference>
<dbReference type="SUPFAM" id="SSF53822">
    <property type="entry name" value="Periplasmic binding protein-like I"/>
    <property type="match status" value="1"/>
</dbReference>
<dbReference type="InterPro" id="IPR024258">
    <property type="entry name" value="DUF3798"/>
</dbReference>
<dbReference type="HOGENOM" id="CLU_705475_0_0_0"/>
<evidence type="ECO:0000256" key="1">
    <source>
        <dbReference type="SAM" id="SignalP"/>
    </source>
</evidence>
<accession>E5BHI0</accession>
<proteinExistence type="predicted"/>
<evidence type="ECO:0000313" key="2">
    <source>
        <dbReference type="EMBL" id="EFS21953.1"/>
    </source>
</evidence>
<dbReference type="InterPro" id="IPR028082">
    <property type="entry name" value="Peripla_BP_I"/>
</dbReference>
<feature type="signal peptide" evidence="1">
    <location>
        <begin position="1"/>
        <end position="20"/>
    </location>
</feature>
<gene>
    <name evidence="2" type="ORF">FSBG_01450</name>
</gene>
<dbReference type="Gene3D" id="3.40.50.11390">
    <property type="match status" value="1"/>
</dbReference>
<dbReference type="Proteomes" id="UP000002975">
    <property type="component" value="Unassembled WGS sequence"/>
</dbReference>
<sequence>MCMKKYVLAFIVSLSLIVFAACGKKAPEEAKDVARASKEAGANYHIGVVSGTVSQSEDGLRGAEAVVKEYGALENGGRVVHVTFPDNFMQEQETTISKIVSLADDPEMKVIVMAEAIPGTSAAFKAIKEKRPDIILLANTPHEDPELISQYADVSVHPDSVARGYLIVKAAHDLGAKKFMHISFPRHLGYELIARRRAIFQAAAKDLGMEYIEMSAPDPVSDVGVPGAQQFILEQVPNWLDKYGKDVAFFATNDAQTEPLLKKIAEIGGYFIEADLPSPTMGYPGALGVQFAEDEKGDWPKILAKVEEAVKNAGGSGRMGTWAYSYNFASVQALTDFAMKHLDNGTDLKDFSALLESYQKYTPGAGWNGSNYVDANGVEKDNFFMLYQDTYVFGKGYLHMTDEKVPEKYFEIKK</sequence>
<reference evidence="2 3" key="1">
    <citation type="submission" date="2009-02" db="EMBL/GenBank/DDBJ databases">
        <title>The Genome Sequence of Fusobacterium sp. 3_1_5R.</title>
        <authorList>
            <consortium name="The Broad Institute Genome Sequencing Platform"/>
            <person name="Ward D."/>
            <person name="Young S.K."/>
            <person name="Kodira C.D."/>
            <person name="Zeng Q."/>
            <person name="Koehrsen M."/>
            <person name="Alvarado L."/>
            <person name="Berlin A."/>
            <person name="Borenstein D."/>
            <person name="Chen Z."/>
            <person name="Engels R."/>
            <person name="Freedman E."/>
            <person name="Gellesch M."/>
            <person name="Goldberg J."/>
            <person name="Griggs A."/>
            <person name="Gujja S."/>
            <person name="Heiman D."/>
            <person name="Hepburn T."/>
            <person name="Howarth C."/>
            <person name="Jen D."/>
            <person name="Larson L."/>
            <person name="Lewis B."/>
            <person name="Mehta T."/>
            <person name="Park D."/>
            <person name="Pearson M."/>
            <person name="Roberts A."/>
            <person name="Saif S."/>
            <person name="Shea T."/>
            <person name="Shenoy N."/>
            <person name="Sisk P."/>
            <person name="Stolte C."/>
            <person name="Sykes S."/>
            <person name="Walk T."/>
            <person name="White J."/>
            <person name="Yandava C."/>
            <person name="Allen-Vercoe E."/>
            <person name="Strauss J."/>
            <person name="Ambrose C."/>
            <person name="Lander E."/>
            <person name="Nusbaum C."/>
            <person name="Galagan J."/>
            <person name="Birren B."/>
        </authorList>
    </citation>
    <scope>NUCLEOTIDE SEQUENCE [LARGE SCALE GENOMIC DNA]</scope>
    <source>
        <strain evidence="2 3">3_1_5R</strain>
    </source>
</reference>
<keyword evidence="3" id="KW-1185">Reference proteome</keyword>
<dbReference type="Pfam" id="PF12683">
    <property type="entry name" value="DUF3798"/>
    <property type="match status" value="1"/>
</dbReference>
<evidence type="ECO:0000313" key="3">
    <source>
        <dbReference type="Proteomes" id="UP000002975"/>
    </source>
</evidence>
<keyword evidence="1" id="KW-0732">Signal</keyword>
<protein>
    <recommendedName>
        <fullName evidence="4">DUF3798 domain-containing protein</fullName>
    </recommendedName>
</protein>
<dbReference type="BioCyc" id="FSP469605-HMP:GTSP-1467-MONOMER"/>